<dbReference type="Proteomes" id="UP001549031">
    <property type="component" value="Unassembled WGS sequence"/>
</dbReference>
<proteinExistence type="predicted"/>
<sequence length="108" mass="12108">MTNRFDFGSMPVKGGFLAFYRMVHHSKNFILRDGKLDRLFATAEEAELEAGKAFKEYLNSPISGMTNAGESQWDAANAAFNLPVTERPTVIKQRGKGKRIEVDRRAIA</sequence>
<comment type="caution">
    <text evidence="1">The sequence shown here is derived from an EMBL/GenBank/DDBJ whole genome shotgun (WGS) entry which is preliminary data.</text>
</comment>
<gene>
    <name evidence="1" type="ORF">ABID21_001899</name>
</gene>
<keyword evidence="2" id="KW-1185">Reference proteome</keyword>
<dbReference type="RefSeq" id="WP_247243713.1">
    <property type="nucleotide sequence ID" value="NZ_JALJRA010000006.1"/>
</dbReference>
<reference evidence="1 2" key="1">
    <citation type="submission" date="2024-06" db="EMBL/GenBank/DDBJ databases">
        <title>Genomic Encyclopedia of Type Strains, Phase IV (KMG-IV): sequencing the most valuable type-strain genomes for metagenomic binning, comparative biology and taxonomic classification.</title>
        <authorList>
            <person name="Goeker M."/>
        </authorList>
    </citation>
    <scope>NUCLEOTIDE SEQUENCE [LARGE SCALE GENOMIC DNA]</scope>
    <source>
        <strain evidence="1 2">DSM 105042</strain>
    </source>
</reference>
<organism evidence="1 2">
    <name type="scientific">Pseudorhizobium tarimense</name>
    <dbReference type="NCBI Taxonomy" id="1079109"/>
    <lineage>
        <taxon>Bacteria</taxon>
        <taxon>Pseudomonadati</taxon>
        <taxon>Pseudomonadota</taxon>
        <taxon>Alphaproteobacteria</taxon>
        <taxon>Hyphomicrobiales</taxon>
        <taxon>Rhizobiaceae</taxon>
        <taxon>Rhizobium/Agrobacterium group</taxon>
        <taxon>Pseudorhizobium</taxon>
    </lineage>
</organism>
<evidence type="ECO:0000313" key="2">
    <source>
        <dbReference type="Proteomes" id="UP001549031"/>
    </source>
</evidence>
<protein>
    <submittedName>
        <fullName evidence="1">Uncharacterized protein</fullName>
    </submittedName>
</protein>
<accession>A0ABV2H5G6</accession>
<name>A0ABV2H5G6_9HYPH</name>
<dbReference type="EMBL" id="JBEPLJ010000006">
    <property type="protein sequence ID" value="MET3585790.1"/>
    <property type="molecule type" value="Genomic_DNA"/>
</dbReference>
<evidence type="ECO:0000313" key="1">
    <source>
        <dbReference type="EMBL" id="MET3585790.1"/>
    </source>
</evidence>